<dbReference type="RefSeq" id="WP_024092381.1">
    <property type="nucleotide sequence ID" value="NC_023136.1"/>
</dbReference>
<name>V9W081_9RHOB</name>
<dbReference type="PATRIC" id="fig|999552.6.peg.4428"/>
<feature type="compositionally biased region" description="Basic and acidic residues" evidence="1">
    <location>
        <begin position="106"/>
        <end position="116"/>
    </location>
</feature>
<accession>V9W081</accession>
<keyword evidence="4" id="KW-1185">Reference proteome</keyword>
<keyword evidence="3" id="KW-0614">Plasmid</keyword>
<evidence type="ECO:0000313" key="3">
    <source>
        <dbReference type="EMBL" id="AHD03583.1"/>
    </source>
</evidence>
<feature type="compositionally biased region" description="Polar residues" evidence="1">
    <location>
        <begin position="80"/>
        <end position="93"/>
    </location>
</feature>
<proteinExistence type="predicted"/>
<organism evidence="3 4">
    <name type="scientific">Leisingera methylohalidivorans DSM 14336</name>
    <dbReference type="NCBI Taxonomy" id="999552"/>
    <lineage>
        <taxon>Bacteria</taxon>
        <taxon>Pseudomonadati</taxon>
        <taxon>Pseudomonadota</taxon>
        <taxon>Alphaproteobacteria</taxon>
        <taxon>Rhodobacterales</taxon>
        <taxon>Roseobacteraceae</taxon>
        <taxon>Leisingera</taxon>
    </lineage>
</organism>
<dbReference type="EMBL" id="CP006775">
    <property type="protein sequence ID" value="AHD03583.1"/>
    <property type="molecule type" value="Genomic_DNA"/>
</dbReference>
<geneLocation type="plasmid" evidence="4">
    <name>2</name>
</geneLocation>
<feature type="compositionally biased region" description="Pro residues" evidence="1">
    <location>
        <begin position="132"/>
        <end position="143"/>
    </location>
</feature>
<dbReference type="KEGG" id="lmd:METH_22405"/>
<dbReference type="InterPro" id="IPR021760">
    <property type="entry name" value="RepC_C"/>
</dbReference>
<dbReference type="NCBIfam" id="NF040974">
    <property type="entry name" value="RepABC_RepC"/>
    <property type="match status" value="1"/>
</dbReference>
<dbReference type="Pfam" id="PF11800">
    <property type="entry name" value="RP-C_C"/>
    <property type="match status" value="1"/>
</dbReference>
<sequence>MRGAASLNSKPSEHQSQSGFCARPVNFTVPFHDIAQLTARALRRKLGLEELQQIHHQLAASLGEASTLLEPDQAEKMGSSDAQTEQHYQNSIKDSYESEQGVKPAHASDTESKDDAGYAENPPAGRSVTRETPPPSPKAPAPSGPSLSLRLILSSCGEIHGYADGPVRHWPDLLRAADTVRPMMGISSAVQEEAKRATGAAEASVVISAMLERFGEIRCPSAYLRHLSAKATSGHFSSGPMVMALARQEAA</sequence>
<dbReference type="AlphaFoldDB" id="V9W081"/>
<evidence type="ECO:0000259" key="2">
    <source>
        <dbReference type="Pfam" id="PF11800"/>
    </source>
</evidence>
<feature type="domain" description="Plasmid replication protein C C-terminal" evidence="2">
    <location>
        <begin position="149"/>
        <end position="247"/>
    </location>
</feature>
<gene>
    <name evidence="3" type="ORF">METH_22405</name>
</gene>
<dbReference type="HOGENOM" id="CLU_1106083_0_0_5"/>
<reference evidence="3 4" key="1">
    <citation type="submission" date="2013-09" db="EMBL/GenBank/DDBJ databases">
        <authorList>
            <consortium name="DOE Joint Genome Institute"/>
            <person name="Klenk H.-P."/>
            <person name="Huntemann M."/>
            <person name="Han J."/>
            <person name="Chen A."/>
            <person name="Kyrpides N."/>
            <person name="Mavromatis K."/>
            <person name="Markowitz V."/>
            <person name="Palaniappan K."/>
            <person name="Ivanova N."/>
            <person name="Schaumberg A."/>
            <person name="Pati A."/>
            <person name="Liolios K."/>
            <person name="Nordberg H.P."/>
            <person name="Cantor M.N."/>
            <person name="Hua S.X."/>
            <person name="Woyke T."/>
        </authorList>
    </citation>
    <scope>NUCLEOTIDE SEQUENCE [LARGE SCALE GENOMIC DNA]</scope>
    <source>
        <strain evidence="3 4">DSM 14336</strain>
        <plasmid evidence="4">2</plasmid>
    </source>
</reference>
<evidence type="ECO:0000313" key="4">
    <source>
        <dbReference type="Proteomes" id="UP000018780"/>
    </source>
</evidence>
<dbReference type="OrthoDB" id="7488837at2"/>
<dbReference type="InterPro" id="IPR047611">
    <property type="entry name" value="RepABC_RepC"/>
</dbReference>
<protein>
    <recommendedName>
        <fullName evidence="2">Plasmid replication protein C C-terminal domain-containing protein</fullName>
    </recommendedName>
</protein>
<evidence type="ECO:0000256" key="1">
    <source>
        <dbReference type="SAM" id="MobiDB-lite"/>
    </source>
</evidence>
<feature type="region of interest" description="Disordered" evidence="1">
    <location>
        <begin position="73"/>
        <end position="146"/>
    </location>
</feature>
<dbReference type="Proteomes" id="UP000018780">
    <property type="component" value="Plasmid unnamed2"/>
</dbReference>